<dbReference type="SUPFAM" id="SSF81901">
    <property type="entry name" value="HCP-like"/>
    <property type="match status" value="1"/>
</dbReference>
<evidence type="ECO:0000313" key="2">
    <source>
        <dbReference type="EMBL" id="MDP5136838.1"/>
    </source>
</evidence>
<keyword evidence="3" id="KW-1185">Reference proteome</keyword>
<gene>
    <name evidence="2" type="ORF">ORJ04_12845</name>
</gene>
<evidence type="ECO:0000313" key="3">
    <source>
        <dbReference type="Proteomes" id="UP001231109"/>
    </source>
</evidence>
<proteinExistence type="predicted"/>
<feature type="signal peptide" evidence="1">
    <location>
        <begin position="1"/>
        <end position="22"/>
    </location>
</feature>
<accession>A0ABT9I0C0</accession>
<dbReference type="EMBL" id="JAPJDZ010000032">
    <property type="protein sequence ID" value="MDP5136838.1"/>
    <property type="molecule type" value="Genomic_DNA"/>
</dbReference>
<evidence type="ECO:0008006" key="4">
    <source>
        <dbReference type="Google" id="ProtNLM"/>
    </source>
</evidence>
<sequence length="182" mass="21017">MKKLLLIAITTLLATSPLAVLADDAPNAGKVSSVNRLKYFSDYDTMMNNVKLEAYDKAFPELLRYARYGDKQAQFLTGVLFISGGGVEANTELGLVWMRLALEQETTDWKNRYRDITKNLTKQQLASLDPLFEEYKSKYGAEQQFMRCEYERVKFSNIVKHICKKSIFQDDYYKIVEYDTEG</sequence>
<dbReference type="RefSeq" id="WP_305976323.1">
    <property type="nucleotide sequence ID" value="NZ_JAPJDZ010000032.1"/>
</dbReference>
<dbReference type="Proteomes" id="UP001231109">
    <property type="component" value="Unassembled WGS sequence"/>
</dbReference>
<keyword evidence="1" id="KW-0732">Signal</keyword>
<dbReference type="InterPro" id="IPR011990">
    <property type="entry name" value="TPR-like_helical_dom_sf"/>
</dbReference>
<feature type="chain" id="PRO_5045134162" description="Sel1 repeat family protein" evidence="1">
    <location>
        <begin position="23"/>
        <end position="182"/>
    </location>
</feature>
<name>A0ABT9I0C0_9GAMM</name>
<protein>
    <recommendedName>
        <fullName evidence="4">Sel1 repeat family protein</fullName>
    </recommendedName>
</protein>
<reference evidence="2 3" key="1">
    <citation type="submission" date="2022-11" db="EMBL/GenBank/DDBJ databases">
        <title>Viruses from the air-sea interface of a natural surface slick.</title>
        <authorList>
            <person name="Rahlff J."/>
            <person name="Holmfeldt K."/>
        </authorList>
    </citation>
    <scope>NUCLEOTIDE SEQUENCE [LARGE SCALE GENOMIC DNA]</scope>
    <source>
        <strain evidence="2 3">SMS4</strain>
    </source>
</reference>
<comment type="caution">
    <text evidence="2">The sequence shown here is derived from an EMBL/GenBank/DDBJ whole genome shotgun (WGS) entry which is preliminary data.</text>
</comment>
<dbReference type="Gene3D" id="1.25.40.10">
    <property type="entry name" value="Tetratricopeptide repeat domain"/>
    <property type="match status" value="1"/>
</dbReference>
<evidence type="ECO:0000256" key="1">
    <source>
        <dbReference type="SAM" id="SignalP"/>
    </source>
</evidence>
<organism evidence="2 3">
    <name type="scientific">Rheinheimera baltica</name>
    <dbReference type="NCBI Taxonomy" id="67576"/>
    <lineage>
        <taxon>Bacteria</taxon>
        <taxon>Pseudomonadati</taxon>
        <taxon>Pseudomonadota</taxon>
        <taxon>Gammaproteobacteria</taxon>
        <taxon>Chromatiales</taxon>
        <taxon>Chromatiaceae</taxon>
        <taxon>Rheinheimera</taxon>
    </lineage>
</organism>